<dbReference type="Pfam" id="PF24850">
    <property type="entry name" value="CC_BshC"/>
    <property type="match status" value="1"/>
</dbReference>
<reference evidence="5 6" key="1">
    <citation type="submission" date="2024-12" db="EMBL/GenBank/DDBJ databases">
        <authorList>
            <person name="Lee Y."/>
        </authorList>
    </citation>
    <scope>NUCLEOTIDE SEQUENCE [LARGE SCALE GENOMIC DNA]</scope>
    <source>
        <strain evidence="5 6">03SUJ4</strain>
    </source>
</reference>
<evidence type="ECO:0000259" key="4">
    <source>
        <dbReference type="Pfam" id="PF24850"/>
    </source>
</evidence>
<comment type="similarity">
    <text evidence="2">Belongs to the BshC family.</text>
</comment>
<evidence type="ECO:0000313" key="5">
    <source>
        <dbReference type="EMBL" id="MFN2975190.1"/>
    </source>
</evidence>
<sequence length="546" mass="59947">MTAECYPISVLPHLSRIFEQFTELRTAPADAPVRQFYPTSPWDDRWKRGTTPRLQPDRAELVRVLREQNEFWGCGDATRANLDKLAAGARAVVTGQQVGLFGGPLLTLMKAATAIRKAQVASEAGMPHVPVFWMATEDHDLDEVNQAAFLQPGRNSGGVEVLRSKFPHHGTREVGSLPLGEAIAPVVERAEELLGFAPIADLLREYYTPGETLASAFAKLITALFRDYGLIVIDASRREFHAMGAPVLRYAIEHADELHDALLHNTEQLVAAGFHAQVLIAENSSLLFVVDEQGNRLSLRRVPRAGAEGREWKAGARVYSQDDLLALLDSEPERLSPNALLRPVFQDALLPTSAYVGGPAEIAYFAQCRVLYERILGVVTPVLPRLSATLVDAPVQAVMEQHELSLRDALQPEGDLLQKLAARAIPIEGKRKIAAAGNALDAELTAVTQWMSAMDESLGRSAGIAANKMRYQMNRLRRMAANWQVQKEGHLAKHAAAVSHLLFPDGHPQERFLSGAALLARTDVDVPRLLVENAEQDCPGHRVFAI</sequence>
<organism evidence="5 6">
    <name type="scientific">Terriglobus aquaticus</name>
    <dbReference type="NCBI Taxonomy" id="940139"/>
    <lineage>
        <taxon>Bacteria</taxon>
        <taxon>Pseudomonadati</taxon>
        <taxon>Acidobacteriota</taxon>
        <taxon>Terriglobia</taxon>
        <taxon>Terriglobales</taxon>
        <taxon>Acidobacteriaceae</taxon>
        <taxon>Terriglobus</taxon>
    </lineage>
</organism>
<protein>
    <recommendedName>
        <fullName evidence="2">Putative cysteine ligase BshC</fullName>
        <ecNumber evidence="2">6.-.-.-</ecNumber>
    </recommendedName>
</protein>
<feature type="domain" description="Bacillithiol biosynthesis BshC C-terminal coiled-coil" evidence="4">
    <location>
        <begin position="388"/>
        <end position="536"/>
    </location>
</feature>
<accession>A0ABW9KJQ8</accession>
<dbReference type="EMBL" id="JBJYXY010000001">
    <property type="protein sequence ID" value="MFN2975190.1"/>
    <property type="molecule type" value="Genomic_DNA"/>
</dbReference>
<gene>
    <name evidence="2 5" type="primary">bshC</name>
    <name evidence="5" type="ORF">ACK2TP_05390</name>
</gene>
<name>A0ABW9KJQ8_9BACT</name>
<dbReference type="EC" id="6.-.-.-" evidence="2"/>
<dbReference type="RefSeq" id="WP_263413278.1">
    <property type="nucleotide sequence ID" value="NZ_BAABBH010000001.1"/>
</dbReference>
<keyword evidence="1 2" id="KW-0436">Ligase</keyword>
<dbReference type="InterPro" id="IPR055399">
    <property type="entry name" value="CC_BshC"/>
</dbReference>
<dbReference type="Proteomes" id="UP001634747">
    <property type="component" value="Unassembled WGS sequence"/>
</dbReference>
<dbReference type="InterPro" id="IPR055398">
    <property type="entry name" value="Rossmann-like_BshC"/>
</dbReference>
<dbReference type="HAMAP" id="MF_01867">
    <property type="entry name" value="BshC"/>
    <property type="match status" value="1"/>
</dbReference>
<evidence type="ECO:0000256" key="1">
    <source>
        <dbReference type="ARBA" id="ARBA00022598"/>
    </source>
</evidence>
<dbReference type="InterPro" id="IPR011199">
    <property type="entry name" value="Bacillithiol_biosynth_BshC"/>
</dbReference>
<feature type="domain" description="Bacillithiol biosynthesis BshC N-terminal Rossmann-like" evidence="3">
    <location>
        <begin position="32"/>
        <end position="385"/>
    </location>
</feature>
<evidence type="ECO:0000259" key="3">
    <source>
        <dbReference type="Pfam" id="PF10079"/>
    </source>
</evidence>
<evidence type="ECO:0000313" key="6">
    <source>
        <dbReference type="Proteomes" id="UP001634747"/>
    </source>
</evidence>
<keyword evidence="6" id="KW-1185">Reference proteome</keyword>
<evidence type="ECO:0000256" key="2">
    <source>
        <dbReference type="HAMAP-Rule" id="MF_01867"/>
    </source>
</evidence>
<dbReference type="PIRSF" id="PIRSF012535">
    <property type="entry name" value="UCP012535"/>
    <property type="match status" value="1"/>
</dbReference>
<comment type="caution">
    <text evidence="5">The sequence shown here is derived from an EMBL/GenBank/DDBJ whole genome shotgun (WGS) entry which is preliminary data.</text>
</comment>
<dbReference type="Pfam" id="PF10079">
    <property type="entry name" value="Rossmann-like_BshC"/>
    <property type="match status" value="1"/>
</dbReference>
<dbReference type="NCBIfam" id="TIGR03998">
    <property type="entry name" value="thiol_BshC"/>
    <property type="match status" value="1"/>
</dbReference>
<proteinExistence type="inferred from homology"/>